<dbReference type="Pfam" id="PF13649">
    <property type="entry name" value="Methyltransf_25"/>
    <property type="match status" value="1"/>
</dbReference>
<dbReference type="InterPro" id="IPR041698">
    <property type="entry name" value="Methyltransf_25"/>
</dbReference>
<protein>
    <submittedName>
        <fullName evidence="2">Class I SAM-dependent methyltransferase</fullName>
    </submittedName>
</protein>
<sequence>MKIIEEKYNRYGEKDYDISYIDWGFDELETQIMMAEKMQKLFPSGARAILDIACGISRYHQVWLKSGYTVTGIDLSETFIEYSRNYNRAFEKANYFVCDCNHLDFDNQYDIAVWTDPVELTGLSVNRIIKALKSGGVFIYEMWNDNYYKYQTDERHNDRQTWTCKDGVYHLVRHRYNKATCDSEHEEIIFDVPNDTMIHKTGLAAKNVSSHCSIQILEAAGFKNIRFVDYEGQPFCTENQQVKRFFMIGEK</sequence>
<dbReference type="CDD" id="cd02440">
    <property type="entry name" value="AdoMet_MTases"/>
    <property type="match status" value="1"/>
</dbReference>
<proteinExistence type="predicted"/>
<organism evidence="2 3">
    <name type="scientific">Paenibacillus rhizophilus</name>
    <dbReference type="NCBI Taxonomy" id="1850366"/>
    <lineage>
        <taxon>Bacteria</taxon>
        <taxon>Bacillati</taxon>
        <taxon>Bacillota</taxon>
        <taxon>Bacilli</taxon>
        <taxon>Bacillales</taxon>
        <taxon>Paenibacillaceae</taxon>
        <taxon>Paenibacillus</taxon>
    </lineage>
</organism>
<dbReference type="Gene3D" id="3.40.50.150">
    <property type="entry name" value="Vaccinia Virus protein VP39"/>
    <property type="match status" value="1"/>
</dbReference>
<dbReference type="SUPFAM" id="SSF53335">
    <property type="entry name" value="S-adenosyl-L-methionine-dependent methyltransferases"/>
    <property type="match status" value="1"/>
</dbReference>
<dbReference type="GO" id="GO:0008168">
    <property type="term" value="F:methyltransferase activity"/>
    <property type="evidence" value="ECO:0007669"/>
    <property type="project" value="UniProtKB-KW"/>
</dbReference>
<dbReference type="InterPro" id="IPR029063">
    <property type="entry name" value="SAM-dependent_MTases_sf"/>
</dbReference>
<dbReference type="RefSeq" id="WP_124695301.1">
    <property type="nucleotide sequence ID" value="NZ_JBHUFE010000026.1"/>
</dbReference>
<name>A0A3N9P6N3_9BACL</name>
<gene>
    <name evidence="2" type="ORF">EH198_09460</name>
</gene>
<evidence type="ECO:0000313" key="3">
    <source>
        <dbReference type="Proteomes" id="UP000282529"/>
    </source>
</evidence>
<accession>A0A3N9P6N3</accession>
<keyword evidence="3" id="KW-1185">Reference proteome</keyword>
<keyword evidence="2" id="KW-0808">Transferase</keyword>
<evidence type="ECO:0000259" key="1">
    <source>
        <dbReference type="Pfam" id="PF13649"/>
    </source>
</evidence>
<keyword evidence="2" id="KW-0489">Methyltransferase</keyword>
<dbReference type="AlphaFoldDB" id="A0A3N9P6N3"/>
<reference evidence="2 3" key="1">
    <citation type="submission" date="2018-11" db="EMBL/GenBank/DDBJ databases">
        <title>Genome sequence of strain 7197.</title>
        <authorList>
            <person name="Gao J."/>
            <person name="Sun J."/>
        </authorList>
    </citation>
    <scope>NUCLEOTIDE SEQUENCE [LARGE SCALE GENOMIC DNA]</scope>
    <source>
        <strain evidence="2 3">7197</strain>
    </source>
</reference>
<dbReference type="OrthoDB" id="5522265at2"/>
<dbReference type="GO" id="GO:0032259">
    <property type="term" value="P:methylation"/>
    <property type="evidence" value="ECO:0007669"/>
    <property type="project" value="UniProtKB-KW"/>
</dbReference>
<feature type="domain" description="Methyltransferase" evidence="1">
    <location>
        <begin position="49"/>
        <end position="136"/>
    </location>
</feature>
<comment type="caution">
    <text evidence="2">The sequence shown here is derived from an EMBL/GenBank/DDBJ whole genome shotgun (WGS) entry which is preliminary data.</text>
</comment>
<evidence type="ECO:0000313" key="2">
    <source>
        <dbReference type="EMBL" id="RQW11891.1"/>
    </source>
</evidence>
<dbReference type="Proteomes" id="UP000282529">
    <property type="component" value="Unassembled WGS sequence"/>
</dbReference>
<dbReference type="EMBL" id="RQPI01000004">
    <property type="protein sequence ID" value="RQW11891.1"/>
    <property type="molecule type" value="Genomic_DNA"/>
</dbReference>